<gene>
    <name evidence="3" type="primary">TY3B-G_579</name>
    <name evidence="3" type="ORF">TNCT_435661</name>
</gene>
<evidence type="ECO:0000313" key="4">
    <source>
        <dbReference type="Proteomes" id="UP000887116"/>
    </source>
</evidence>
<evidence type="ECO:0000313" key="3">
    <source>
        <dbReference type="EMBL" id="GFR10796.1"/>
    </source>
</evidence>
<proteinExistence type="predicted"/>
<dbReference type="OrthoDB" id="7692888at2759"/>
<dbReference type="GO" id="GO:0008270">
    <property type="term" value="F:zinc ion binding"/>
    <property type="evidence" value="ECO:0007669"/>
    <property type="project" value="UniProtKB-KW"/>
</dbReference>
<comment type="caution">
    <text evidence="3">The sequence shown here is derived from an EMBL/GenBank/DDBJ whole genome shotgun (WGS) entry which is preliminary data.</text>
</comment>
<protein>
    <submittedName>
        <fullName evidence="3">Transposon Ty3-G Gag-Pol polyprotein</fullName>
    </submittedName>
</protein>
<dbReference type="Gene3D" id="4.10.60.10">
    <property type="entry name" value="Zinc finger, CCHC-type"/>
    <property type="match status" value="1"/>
</dbReference>
<name>A0A8X6LH95_TRICU</name>
<accession>A0A8X6LH95</accession>
<reference evidence="3" key="1">
    <citation type="submission" date="2020-07" db="EMBL/GenBank/DDBJ databases">
        <title>Multicomponent nature underlies the extraordinary mechanical properties of spider dragline silk.</title>
        <authorList>
            <person name="Kono N."/>
            <person name="Nakamura H."/>
            <person name="Mori M."/>
            <person name="Yoshida Y."/>
            <person name="Ohtoshi R."/>
            <person name="Malay A.D."/>
            <person name="Moran D.A.P."/>
            <person name="Tomita M."/>
            <person name="Numata K."/>
            <person name="Arakawa K."/>
        </authorList>
    </citation>
    <scope>NUCLEOTIDE SEQUENCE</scope>
</reference>
<dbReference type="EMBL" id="BMAO01006707">
    <property type="protein sequence ID" value="GFR10796.1"/>
    <property type="molecule type" value="Genomic_DNA"/>
</dbReference>
<dbReference type="GO" id="GO:0003676">
    <property type="term" value="F:nucleic acid binding"/>
    <property type="evidence" value="ECO:0007669"/>
    <property type="project" value="InterPro"/>
</dbReference>
<dbReference type="InterPro" id="IPR001969">
    <property type="entry name" value="Aspartic_peptidase_AS"/>
</dbReference>
<keyword evidence="1" id="KW-0479">Metal-binding</keyword>
<keyword evidence="1" id="KW-0863">Zinc-finger</keyword>
<keyword evidence="1" id="KW-0862">Zinc</keyword>
<dbReference type="SUPFAM" id="SSF57756">
    <property type="entry name" value="Retrovirus zinc finger-like domains"/>
    <property type="match status" value="1"/>
</dbReference>
<dbReference type="GO" id="GO:0004190">
    <property type="term" value="F:aspartic-type endopeptidase activity"/>
    <property type="evidence" value="ECO:0007669"/>
    <property type="project" value="InterPro"/>
</dbReference>
<dbReference type="PROSITE" id="PS50158">
    <property type="entry name" value="ZF_CCHC"/>
    <property type="match status" value="1"/>
</dbReference>
<dbReference type="Proteomes" id="UP000887116">
    <property type="component" value="Unassembled WGS sequence"/>
</dbReference>
<evidence type="ECO:0000256" key="1">
    <source>
        <dbReference type="PROSITE-ProRule" id="PRU00047"/>
    </source>
</evidence>
<evidence type="ECO:0000259" key="2">
    <source>
        <dbReference type="PROSITE" id="PS50158"/>
    </source>
</evidence>
<sequence>MRVSESPQEYFLKVQKLSNFRKIDEAALIHYVITINDKPENKTVLYGCKNLIEFKEKLKVYEVMKSDFVRSKSAFDKTKPKYDFNHRYNSYDKIKTKYDEKFNFRKDVASKNKMKYVNNYEKTRYNTGYENYNNKICFNCGLKNHVSKNCMHKDKGLKRFRCEAFGHKASESPNNNTKPDVAHLIADKEKALNKNILIGDLVLNALIDSGSQATLIRKSVFDKLNPVHCFH</sequence>
<dbReference type="InterPro" id="IPR001878">
    <property type="entry name" value="Znf_CCHC"/>
</dbReference>
<dbReference type="AlphaFoldDB" id="A0A8X6LH95"/>
<organism evidence="3 4">
    <name type="scientific">Trichonephila clavata</name>
    <name type="common">Joro spider</name>
    <name type="synonym">Nephila clavata</name>
    <dbReference type="NCBI Taxonomy" id="2740835"/>
    <lineage>
        <taxon>Eukaryota</taxon>
        <taxon>Metazoa</taxon>
        <taxon>Ecdysozoa</taxon>
        <taxon>Arthropoda</taxon>
        <taxon>Chelicerata</taxon>
        <taxon>Arachnida</taxon>
        <taxon>Araneae</taxon>
        <taxon>Araneomorphae</taxon>
        <taxon>Entelegynae</taxon>
        <taxon>Araneoidea</taxon>
        <taxon>Nephilidae</taxon>
        <taxon>Trichonephila</taxon>
    </lineage>
</organism>
<dbReference type="InterPro" id="IPR036875">
    <property type="entry name" value="Znf_CCHC_sf"/>
</dbReference>
<feature type="domain" description="CCHC-type" evidence="2">
    <location>
        <begin position="137"/>
        <end position="150"/>
    </location>
</feature>
<keyword evidence="4" id="KW-1185">Reference proteome</keyword>
<dbReference type="PROSITE" id="PS00141">
    <property type="entry name" value="ASP_PROTEASE"/>
    <property type="match status" value="1"/>
</dbReference>
<dbReference type="GO" id="GO:0006508">
    <property type="term" value="P:proteolysis"/>
    <property type="evidence" value="ECO:0007669"/>
    <property type="project" value="InterPro"/>
</dbReference>